<evidence type="ECO:0000259" key="1">
    <source>
        <dbReference type="Pfam" id="PF12225"/>
    </source>
</evidence>
<protein>
    <submittedName>
        <fullName evidence="2">5,10-methylenetetrahydrofolate reductase, small subunit</fullName>
        <ecNumber evidence="2">1.5.1.20</ecNumber>
    </submittedName>
</protein>
<dbReference type="PANTHER" id="PTHR38755">
    <property type="entry name" value="5,10-METHYLENETETRAHYDROFOLATE REDUCTASE"/>
    <property type="match status" value="1"/>
</dbReference>
<feature type="domain" description="Methylene-tetrahydrofolate reductase C-terminal-like" evidence="1">
    <location>
        <begin position="111"/>
        <end position="205"/>
    </location>
</feature>
<organism evidence="2">
    <name type="scientific">hydrothermal vent metagenome</name>
    <dbReference type="NCBI Taxonomy" id="652676"/>
    <lineage>
        <taxon>unclassified sequences</taxon>
        <taxon>metagenomes</taxon>
        <taxon>ecological metagenomes</taxon>
    </lineage>
</organism>
<dbReference type="GO" id="GO:0004489">
    <property type="term" value="F:methylenetetrahydrofolate reductase [NAD(P)H] activity"/>
    <property type="evidence" value="ECO:0007669"/>
    <property type="project" value="UniProtKB-EC"/>
</dbReference>
<accession>A0A3B1DEX8</accession>
<gene>
    <name evidence="2" type="ORF">MNBD_NITROSPIRAE02-399</name>
</gene>
<evidence type="ECO:0000313" key="2">
    <source>
        <dbReference type="EMBL" id="VAX30275.1"/>
    </source>
</evidence>
<sequence>MIISRKRDFQELLENIKNYKSFFLIGCSECASLCGTGSEKEVKELAETLKAEGKEVTGGIVAKTGCQVLGTKKELKVYKDEVNNADCILVMSCGAGTQTAVELFEDKPVYATNDSLFLGNMTRFQVFDERCSMCGKCILDKTGGICPITTCPKGLLNGPCGGMKDGHCEVSPEIPCAWVRIYERMKKLDKLEELTGSVLDARDWSTGQSPRAFSAREKKGK</sequence>
<dbReference type="AlphaFoldDB" id="A0A3B1DEX8"/>
<dbReference type="Pfam" id="PF12225">
    <property type="entry name" value="DUF5981"/>
    <property type="match status" value="1"/>
</dbReference>
<dbReference type="PANTHER" id="PTHR38755:SF1">
    <property type="entry name" value="METHYLENE-TETRAHYDROFOLATE REDUCTASE C-TERMINAL DOMAIN-CONTAINING PROTEIN"/>
    <property type="match status" value="1"/>
</dbReference>
<dbReference type="EC" id="1.5.1.20" evidence="2"/>
<proteinExistence type="predicted"/>
<dbReference type="EMBL" id="UOGH01000156">
    <property type="protein sequence ID" value="VAX30275.1"/>
    <property type="molecule type" value="Genomic_DNA"/>
</dbReference>
<dbReference type="InterPro" id="IPR022026">
    <property type="entry name" value="DUF5981"/>
</dbReference>
<reference evidence="2" key="1">
    <citation type="submission" date="2018-06" db="EMBL/GenBank/DDBJ databases">
        <authorList>
            <person name="Zhirakovskaya E."/>
        </authorList>
    </citation>
    <scope>NUCLEOTIDE SEQUENCE</scope>
</reference>
<keyword evidence="2" id="KW-0560">Oxidoreductase</keyword>
<name>A0A3B1DEX8_9ZZZZ</name>